<comment type="caution">
    <text evidence="4">The sequence shown here is derived from an EMBL/GenBank/DDBJ whole genome shotgun (WGS) entry which is preliminary data.</text>
</comment>
<evidence type="ECO:0000256" key="2">
    <source>
        <dbReference type="ARBA" id="ARBA00023136"/>
    </source>
</evidence>
<evidence type="ECO:0000313" key="4">
    <source>
        <dbReference type="EMBL" id="MBK9981680.1"/>
    </source>
</evidence>
<evidence type="ECO:0000256" key="1">
    <source>
        <dbReference type="ARBA" id="ARBA00004370"/>
    </source>
</evidence>
<dbReference type="GO" id="GO:0019867">
    <property type="term" value="C:outer membrane"/>
    <property type="evidence" value="ECO:0007669"/>
    <property type="project" value="InterPro"/>
</dbReference>
<proteinExistence type="predicted"/>
<reference evidence="4 5" key="1">
    <citation type="submission" date="2020-10" db="EMBL/GenBank/DDBJ databases">
        <title>Connecting structure to function with the recovery of over 1000 high-quality activated sludge metagenome-assembled genomes encoding full-length rRNA genes using long-read sequencing.</title>
        <authorList>
            <person name="Singleton C.M."/>
            <person name="Petriglieri F."/>
            <person name="Kristensen J.M."/>
            <person name="Kirkegaard R.H."/>
            <person name="Michaelsen T.Y."/>
            <person name="Andersen M.H."/>
            <person name="Karst S.M."/>
            <person name="Dueholm M.S."/>
            <person name="Nielsen P.H."/>
            <person name="Albertsen M."/>
        </authorList>
    </citation>
    <scope>NUCLEOTIDE SEQUENCE [LARGE SCALE GENOMIC DNA]</scope>
    <source>
        <strain evidence="4">Ribe_18-Q3-R11-54_MAXAC.273</strain>
    </source>
</reference>
<sequence>MLKHILTFIILLLIIPVYSQLYTLQLTAPENKIISQWLHTQPPSQDSISWILARNNLFQTLHSEGYLLADLNEWQFEGNSIHAAIDPGHPIHWAKISFRGLEFLPPQWVQGLDVSGRLVEYDAWKAEVNRILKSAQSEGYLFADYQLEVLGLQHDSLQAEIHFNPGLKITLDTIEVEGTARLSDQFLEKTINLKRGQPVTPLVLANLQQQINNLRFVTQVSSPVLILVDGKATIRTYLNNRNASSFDFLLGLQPTSVANKAITLNGYVKLDLINQLLHGERMYLNLEKLRPRSQKLDLSLSYPYLLDLPFGVEGDFNLLKNDTLYSEIQWKAGISLPFGRTQFLKAGITEHNTNIITINKNQILNTKHLPDYVDLRIKGLTLGLVRNRLDFDLNPRKGYSVLLNVSFSQKHVVPNSLIEDLTKIDPDFNYSTLYDSLRANSSRVSLEGVVHYFIPWGTRSTILVAADAGILKSSSKLFTNELFRLGGYARLRGFYEESILAQYFSIFTAEYRLIIGGSSYVSLFTDYALIKNVDIINPYHDNPYGFGFGLNLETKAGIFGMRLAVGAQLGKAIDFANTRIHLGYVNRF</sequence>
<feature type="domain" description="Bacterial surface antigen (D15)" evidence="3">
    <location>
        <begin position="279"/>
        <end position="584"/>
    </location>
</feature>
<evidence type="ECO:0000313" key="5">
    <source>
        <dbReference type="Proteomes" id="UP000808337"/>
    </source>
</evidence>
<gene>
    <name evidence="4" type="ORF">IPP15_04530</name>
</gene>
<organism evidence="4 5">
    <name type="scientific">Candidatus Opimibacter skivensis</name>
    <dbReference type="NCBI Taxonomy" id="2982028"/>
    <lineage>
        <taxon>Bacteria</taxon>
        <taxon>Pseudomonadati</taxon>
        <taxon>Bacteroidota</taxon>
        <taxon>Saprospiria</taxon>
        <taxon>Saprospirales</taxon>
        <taxon>Saprospiraceae</taxon>
        <taxon>Candidatus Opimibacter</taxon>
    </lineage>
</organism>
<evidence type="ECO:0000259" key="3">
    <source>
        <dbReference type="Pfam" id="PF01103"/>
    </source>
</evidence>
<dbReference type="EMBL" id="JADKGY010000001">
    <property type="protein sequence ID" value="MBK9981680.1"/>
    <property type="molecule type" value="Genomic_DNA"/>
</dbReference>
<dbReference type="AlphaFoldDB" id="A0A9D7STX1"/>
<accession>A0A9D7STX1</accession>
<keyword evidence="2" id="KW-0472">Membrane</keyword>
<dbReference type="InterPro" id="IPR000184">
    <property type="entry name" value="Bac_surfAg_D15"/>
</dbReference>
<comment type="subcellular location">
    <subcellularLocation>
        <location evidence="1">Membrane</location>
    </subcellularLocation>
</comment>
<protein>
    <submittedName>
        <fullName evidence="4">BamA/TamA family outer membrane protein</fullName>
    </submittedName>
</protein>
<dbReference type="Pfam" id="PF01103">
    <property type="entry name" value="Omp85"/>
    <property type="match status" value="1"/>
</dbReference>
<dbReference type="Proteomes" id="UP000808337">
    <property type="component" value="Unassembled WGS sequence"/>
</dbReference>
<dbReference type="Gene3D" id="2.40.160.50">
    <property type="entry name" value="membrane protein fhac: a member of the omp85/tpsb transporter family"/>
    <property type="match status" value="1"/>
</dbReference>
<name>A0A9D7STX1_9BACT</name>